<comment type="subcellular location">
    <subcellularLocation>
        <location evidence="1">Golgi apparatus membrane</location>
        <topology evidence="1">Single-pass type II membrane protein</topology>
    </subcellularLocation>
</comment>
<gene>
    <name evidence="11" type="ORF">GOP47_0006707</name>
</gene>
<dbReference type="FunFam" id="3.90.550.10:FF:000101">
    <property type="entry name" value="Probable glycosyltransferase 5"/>
    <property type="match status" value="1"/>
</dbReference>
<dbReference type="InterPro" id="IPR029044">
    <property type="entry name" value="Nucleotide-diphossugar_trans"/>
</dbReference>
<comment type="caution">
    <text evidence="11">The sequence shown here is derived from an EMBL/GenBank/DDBJ whole genome shotgun (WGS) entry which is preliminary data.</text>
</comment>
<keyword evidence="4" id="KW-0808">Transferase</keyword>
<dbReference type="OrthoDB" id="205108at2759"/>
<dbReference type="InterPro" id="IPR008630">
    <property type="entry name" value="Glyco_trans_34"/>
</dbReference>
<evidence type="ECO:0000256" key="5">
    <source>
        <dbReference type="ARBA" id="ARBA00022692"/>
    </source>
</evidence>
<evidence type="ECO:0000256" key="9">
    <source>
        <dbReference type="ARBA" id="ARBA00023136"/>
    </source>
</evidence>
<dbReference type="Gene3D" id="3.90.550.10">
    <property type="entry name" value="Spore Coat Polysaccharide Biosynthesis Protein SpsA, Chain A"/>
    <property type="match status" value="1"/>
</dbReference>
<keyword evidence="9" id="KW-0472">Membrane</keyword>
<dbReference type="PANTHER" id="PTHR31311">
    <property type="entry name" value="XYLOGLUCAN 6-XYLOSYLTRANSFERASE 5-RELATED-RELATED"/>
    <property type="match status" value="1"/>
</dbReference>
<proteinExistence type="inferred from homology"/>
<dbReference type="PANTHER" id="PTHR31311:SF44">
    <property type="entry name" value="GLYCOSYLTRANSFERASE 2-RELATED"/>
    <property type="match status" value="1"/>
</dbReference>
<evidence type="ECO:0000256" key="10">
    <source>
        <dbReference type="ARBA" id="ARBA00023180"/>
    </source>
</evidence>
<evidence type="ECO:0000313" key="11">
    <source>
        <dbReference type="EMBL" id="KAI5079036.1"/>
    </source>
</evidence>
<keyword evidence="3" id="KW-0328">Glycosyltransferase</keyword>
<dbReference type="EMBL" id="JABFUD020000006">
    <property type="protein sequence ID" value="KAI5079036.1"/>
    <property type="molecule type" value="Genomic_DNA"/>
</dbReference>
<evidence type="ECO:0000256" key="4">
    <source>
        <dbReference type="ARBA" id="ARBA00022679"/>
    </source>
</evidence>
<keyword evidence="12" id="KW-1185">Reference proteome</keyword>
<keyword evidence="6" id="KW-0735">Signal-anchor</keyword>
<dbReference type="GO" id="GO:0016757">
    <property type="term" value="F:glycosyltransferase activity"/>
    <property type="evidence" value="ECO:0007669"/>
    <property type="project" value="UniProtKB-KW"/>
</dbReference>
<evidence type="ECO:0000256" key="2">
    <source>
        <dbReference type="ARBA" id="ARBA00005664"/>
    </source>
</evidence>
<accession>A0A9D4V3E0</accession>
<dbReference type="GO" id="GO:0000139">
    <property type="term" value="C:Golgi membrane"/>
    <property type="evidence" value="ECO:0007669"/>
    <property type="project" value="UniProtKB-SubCell"/>
</dbReference>
<keyword evidence="5" id="KW-0812">Transmembrane</keyword>
<evidence type="ECO:0000256" key="8">
    <source>
        <dbReference type="ARBA" id="ARBA00023034"/>
    </source>
</evidence>
<keyword evidence="7" id="KW-1133">Transmembrane helix</keyword>
<keyword evidence="8" id="KW-0333">Golgi apparatus</keyword>
<reference evidence="11" key="1">
    <citation type="submission" date="2021-01" db="EMBL/GenBank/DDBJ databases">
        <title>Adiantum capillus-veneris genome.</title>
        <authorList>
            <person name="Fang Y."/>
            <person name="Liao Q."/>
        </authorList>
    </citation>
    <scope>NUCLEOTIDE SEQUENCE</scope>
    <source>
        <strain evidence="11">H3</strain>
        <tissue evidence="11">Leaf</tissue>
    </source>
</reference>
<evidence type="ECO:0000256" key="3">
    <source>
        <dbReference type="ARBA" id="ARBA00022676"/>
    </source>
</evidence>
<dbReference type="Pfam" id="PF05637">
    <property type="entry name" value="Glyco_transf_34"/>
    <property type="match status" value="1"/>
</dbReference>
<evidence type="ECO:0000313" key="12">
    <source>
        <dbReference type="Proteomes" id="UP000886520"/>
    </source>
</evidence>
<keyword evidence="10" id="KW-0325">Glycoprotein</keyword>
<evidence type="ECO:0000256" key="1">
    <source>
        <dbReference type="ARBA" id="ARBA00004323"/>
    </source>
</evidence>
<evidence type="ECO:0000256" key="6">
    <source>
        <dbReference type="ARBA" id="ARBA00022968"/>
    </source>
</evidence>
<protein>
    <submittedName>
        <fullName evidence="11">Uncharacterized protein</fullName>
    </submittedName>
</protein>
<evidence type="ECO:0000256" key="7">
    <source>
        <dbReference type="ARBA" id="ARBA00022989"/>
    </source>
</evidence>
<name>A0A9D4V3E0_ADICA</name>
<organism evidence="11 12">
    <name type="scientific">Adiantum capillus-veneris</name>
    <name type="common">Maidenhair fern</name>
    <dbReference type="NCBI Taxonomy" id="13818"/>
    <lineage>
        <taxon>Eukaryota</taxon>
        <taxon>Viridiplantae</taxon>
        <taxon>Streptophyta</taxon>
        <taxon>Embryophyta</taxon>
        <taxon>Tracheophyta</taxon>
        <taxon>Polypodiopsida</taxon>
        <taxon>Polypodiidae</taxon>
        <taxon>Polypodiales</taxon>
        <taxon>Pteridineae</taxon>
        <taxon>Pteridaceae</taxon>
        <taxon>Vittarioideae</taxon>
        <taxon>Adiantum</taxon>
    </lineage>
</organism>
<dbReference type="AlphaFoldDB" id="A0A9D4V3E0"/>
<sequence length="434" mass="50277">MKAEMMMMRMRMKRVVPVWWSSPKSLLHSIIQFTIPSFLIAFFIIKYGRPLESIHGAVQKPNMVLHTSSSSLARKATLISSPSIRRGTASGPGGHQATTTSSLGAQITDWDQQRQIWFSQNDSPPTRLHQYANGRLQPSILLVTGSSPKPCRNPLGNHLLLQFSKNKMDYCRLHGIRIFYNMALLDGEMADCWSKLPLLRKLMLSHPEVDWIWWMDSDAAFTDMTFELPMEKYEQYNLVLHGWGEEVYNKKSWIGLNAGVFLIRNCQWSLDFMDVWAAFGENQKVRDELGSVLSQFLTKRPVFESDDQAALVYILNTQKEIWEKKVFLENSYCLHGYWEIIVDRYEKLMESSHAGYGDDRWPFVTHFVGCKPCGEQEIEGRCMKQMQRAFNFADNQVLQHYGYEHKHLGTSEVVRVANKSMDRQQQMNPLKDRS</sequence>
<dbReference type="Proteomes" id="UP000886520">
    <property type="component" value="Chromosome 6"/>
</dbReference>
<comment type="similarity">
    <text evidence="2">Belongs to the glycosyltransferase 34 family.</text>
</comment>